<evidence type="ECO:0000256" key="1">
    <source>
        <dbReference type="SAM" id="MobiDB-lite"/>
    </source>
</evidence>
<dbReference type="Proteomes" id="UP000828390">
    <property type="component" value="Unassembled WGS sequence"/>
</dbReference>
<evidence type="ECO:0000313" key="3">
    <source>
        <dbReference type="Proteomes" id="UP000828390"/>
    </source>
</evidence>
<feature type="compositionally biased region" description="Basic and acidic residues" evidence="1">
    <location>
        <begin position="18"/>
        <end position="35"/>
    </location>
</feature>
<organism evidence="2 3">
    <name type="scientific">Dreissena polymorpha</name>
    <name type="common">Zebra mussel</name>
    <name type="synonym">Mytilus polymorpha</name>
    <dbReference type="NCBI Taxonomy" id="45954"/>
    <lineage>
        <taxon>Eukaryota</taxon>
        <taxon>Metazoa</taxon>
        <taxon>Spiralia</taxon>
        <taxon>Lophotrochozoa</taxon>
        <taxon>Mollusca</taxon>
        <taxon>Bivalvia</taxon>
        <taxon>Autobranchia</taxon>
        <taxon>Heteroconchia</taxon>
        <taxon>Euheterodonta</taxon>
        <taxon>Imparidentia</taxon>
        <taxon>Neoheterodontei</taxon>
        <taxon>Myida</taxon>
        <taxon>Dreissenoidea</taxon>
        <taxon>Dreissenidae</taxon>
        <taxon>Dreissena</taxon>
    </lineage>
</organism>
<proteinExistence type="predicted"/>
<protein>
    <submittedName>
        <fullName evidence="2">Uncharacterized protein</fullName>
    </submittedName>
</protein>
<dbReference type="AlphaFoldDB" id="A0A9D4RJS9"/>
<accession>A0A9D4RJS9</accession>
<comment type="caution">
    <text evidence="2">The sequence shown here is derived from an EMBL/GenBank/DDBJ whole genome shotgun (WGS) entry which is preliminary data.</text>
</comment>
<feature type="compositionally biased region" description="Basic and acidic residues" evidence="1">
    <location>
        <begin position="85"/>
        <end position="99"/>
    </location>
</feature>
<feature type="compositionally biased region" description="Basic and acidic residues" evidence="1">
    <location>
        <begin position="49"/>
        <end position="67"/>
    </location>
</feature>
<reference evidence="2" key="1">
    <citation type="journal article" date="2019" name="bioRxiv">
        <title>The Genome of the Zebra Mussel, Dreissena polymorpha: A Resource for Invasive Species Research.</title>
        <authorList>
            <person name="McCartney M.A."/>
            <person name="Auch B."/>
            <person name="Kono T."/>
            <person name="Mallez S."/>
            <person name="Zhang Y."/>
            <person name="Obille A."/>
            <person name="Becker A."/>
            <person name="Abrahante J.E."/>
            <person name="Garbe J."/>
            <person name="Badalamenti J.P."/>
            <person name="Herman A."/>
            <person name="Mangelson H."/>
            <person name="Liachko I."/>
            <person name="Sullivan S."/>
            <person name="Sone E.D."/>
            <person name="Koren S."/>
            <person name="Silverstein K.A.T."/>
            <person name="Beckman K.B."/>
            <person name="Gohl D.M."/>
        </authorList>
    </citation>
    <scope>NUCLEOTIDE SEQUENCE</scope>
    <source>
        <strain evidence="2">Duluth1</strain>
        <tissue evidence="2">Whole animal</tissue>
    </source>
</reference>
<evidence type="ECO:0000313" key="2">
    <source>
        <dbReference type="EMBL" id="KAH3871261.1"/>
    </source>
</evidence>
<feature type="compositionally biased region" description="Basic and acidic residues" evidence="1">
    <location>
        <begin position="153"/>
        <end position="164"/>
    </location>
</feature>
<gene>
    <name evidence="2" type="ORF">DPMN_034456</name>
</gene>
<feature type="compositionally biased region" description="Polar residues" evidence="1">
    <location>
        <begin position="39"/>
        <end position="48"/>
    </location>
</feature>
<feature type="region of interest" description="Disordered" evidence="1">
    <location>
        <begin position="1"/>
        <end position="168"/>
    </location>
</feature>
<keyword evidence="3" id="KW-1185">Reference proteome</keyword>
<name>A0A9D4RJS9_DREPO</name>
<sequence length="367" mass="42422">MKSRDCITVTISPNLEDNTGHGAEEDRHLHRENYDINKNLENTNTQNDKSYRDEHLDEFSTKDDNFESKQGSHSGGENDSLSASKHGEKYKVQRSDFKSKSYKRHGKRSHTRPPKPKLFSRSSTSLERREKHIKKHKAVSEERRQFVLSSTHPEVETDNVKDEPIPTTSRMDNAQITESLLEFDWMTKEFSFTDVIAPLDPIPPSPRDEIIYDESLSQQPEPVLEIHDIGEMSNSCDHELSAEGCKSALRNERKSIEEEIHRKCVELDALMGQIQAVKRQRRRRNRKYELRKNDGRTYADGDPFVPSFVNIYPIERRKRPAKPIRNALLIRAAMKAAWSGVLSSCCGRGCWATWSWVNIHNVLSDYE</sequence>
<feature type="compositionally biased region" description="Basic residues" evidence="1">
    <location>
        <begin position="100"/>
        <end position="115"/>
    </location>
</feature>
<reference evidence="2" key="2">
    <citation type="submission" date="2020-11" db="EMBL/GenBank/DDBJ databases">
        <authorList>
            <person name="McCartney M.A."/>
            <person name="Auch B."/>
            <person name="Kono T."/>
            <person name="Mallez S."/>
            <person name="Becker A."/>
            <person name="Gohl D.M."/>
            <person name="Silverstein K.A.T."/>
            <person name="Koren S."/>
            <person name="Bechman K.B."/>
            <person name="Herman A."/>
            <person name="Abrahante J.E."/>
            <person name="Garbe J."/>
        </authorList>
    </citation>
    <scope>NUCLEOTIDE SEQUENCE</scope>
    <source>
        <strain evidence="2">Duluth1</strain>
        <tissue evidence="2">Whole animal</tissue>
    </source>
</reference>
<dbReference type="EMBL" id="JAIWYP010000002">
    <property type="protein sequence ID" value="KAH3871261.1"/>
    <property type="molecule type" value="Genomic_DNA"/>
</dbReference>
<dbReference type="OrthoDB" id="10635340at2759"/>
<feature type="compositionally biased region" description="Polar residues" evidence="1">
    <location>
        <begin position="68"/>
        <end position="83"/>
    </location>
</feature>